<accession>A0A372JEK2</accession>
<keyword evidence="1" id="KW-1133">Transmembrane helix</keyword>
<feature type="transmembrane region" description="Helical" evidence="1">
    <location>
        <begin position="32"/>
        <end position="48"/>
    </location>
</feature>
<feature type="transmembrane region" description="Helical" evidence="1">
    <location>
        <begin position="60"/>
        <end position="84"/>
    </location>
</feature>
<feature type="transmembrane region" description="Helical" evidence="1">
    <location>
        <begin position="121"/>
        <end position="140"/>
    </location>
</feature>
<comment type="caution">
    <text evidence="2">The sequence shown here is derived from an EMBL/GenBank/DDBJ whole genome shotgun (WGS) entry which is preliminary data.</text>
</comment>
<reference evidence="2 3" key="1">
    <citation type="submission" date="2018-08" db="EMBL/GenBank/DDBJ databases">
        <title>Actinomadura jelena sp. nov., a novel Actinomycete isolated from soil in Chad.</title>
        <authorList>
            <person name="Shi L."/>
        </authorList>
    </citation>
    <scope>NUCLEOTIDE SEQUENCE [LARGE SCALE GENOMIC DNA]</scope>
    <source>
        <strain evidence="2 3">NEAU-G17</strain>
    </source>
</reference>
<dbReference type="RefSeq" id="WP_407920947.1">
    <property type="nucleotide sequence ID" value="NZ_QURH01000825.1"/>
</dbReference>
<gene>
    <name evidence="2" type="ORF">DZF91_28235</name>
</gene>
<keyword evidence="1" id="KW-0472">Membrane</keyword>
<evidence type="ECO:0008006" key="4">
    <source>
        <dbReference type="Google" id="ProtNLM"/>
    </source>
</evidence>
<name>A0A372JEK2_9ACTN</name>
<dbReference type="AlphaFoldDB" id="A0A372JEK2"/>
<sequence length="193" mass="19087">MGPRGARIVAGALLACLCGLYAATAVGRPVAVLAASGVLCAGVLAVWLRSLERGWTVRDLGVLAFCGYACTVPGWVSVGLVGMVGGALVVAGRTWLATAVGLSAFALAALRGGPPAHVVDVALTAVLSAVIVAGLARLVARIDGRAAARMTLALAAVEEERLRVAAELNAGLGKSLDAVAGARPDGLGAVLAT</sequence>
<organism evidence="2 3">
    <name type="scientific">Actinomadura logoneensis</name>
    <dbReference type="NCBI Taxonomy" id="2293572"/>
    <lineage>
        <taxon>Bacteria</taxon>
        <taxon>Bacillati</taxon>
        <taxon>Actinomycetota</taxon>
        <taxon>Actinomycetes</taxon>
        <taxon>Streptosporangiales</taxon>
        <taxon>Thermomonosporaceae</taxon>
        <taxon>Actinomadura</taxon>
    </lineage>
</organism>
<proteinExistence type="predicted"/>
<protein>
    <recommendedName>
        <fullName evidence="4">Sensor histidine kinase</fullName>
    </recommendedName>
</protein>
<dbReference type="EMBL" id="QURH01000825">
    <property type="protein sequence ID" value="RFU38339.1"/>
    <property type="molecule type" value="Genomic_DNA"/>
</dbReference>
<evidence type="ECO:0000313" key="3">
    <source>
        <dbReference type="Proteomes" id="UP000261811"/>
    </source>
</evidence>
<evidence type="ECO:0000256" key="1">
    <source>
        <dbReference type="SAM" id="Phobius"/>
    </source>
</evidence>
<feature type="non-terminal residue" evidence="2">
    <location>
        <position position="193"/>
    </location>
</feature>
<evidence type="ECO:0000313" key="2">
    <source>
        <dbReference type="EMBL" id="RFU38339.1"/>
    </source>
</evidence>
<keyword evidence="3" id="KW-1185">Reference proteome</keyword>
<dbReference type="Proteomes" id="UP000261811">
    <property type="component" value="Unassembled WGS sequence"/>
</dbReference>
<keyword evidence="1" id="KW-0812">Transmembrane</keyword>